<dbReference type="EMBL" id="EF084342">
    <property type="protein sequence ID" value="ABK23662.1"/>
    <property type="molecule type" value="mRNA"/>
</dbReference>
<protein>
    <recommendedName>
        <fullName evidence="4">Dormancy/auxin associated-like protein</fullName>
    </recommendedName>
</protein>
<feature type="region of interest" description="Disordered" evidence="2">
    <location>
        <begin position="85"/>
        <end position="133"/>
    </location>
</feature>
<dbReference type="PANTHER" id="PTHR33565">
    <property type="entry name" value="DORMANCY-ASSOCIATED PROTEIN 1"/>
    <property type="match status" value="1"/>
</dbReference>
<organism evidence="3">
    <name type="scientific">Picea sitchensis</name>
    <name type="common">Sitka spruce</name>
    <name type="synonym">Pinus sitchensis</name>
    <dbReference type="NCBI Taxonomy" id="3332"/>
    <lineage>
        <taxon>Eukaryota</taxon>
        <taxon>Viridiplantae</taxon>
        <taxon>Streptophyta</taxon>
        <taxon>Embryophyta</taxon>
        <taxon>Tracheophyta</taxon>
        <taxon>Spermatophyta</taxon>
        <taxon>Pinopsida</taxon>
        <taxon>Pinidae</taxon>
        <taxon>Conifers I</taxon>
        <taxon>Pinales</taxon>
        <taxon>Pinaceae</taxon>
        <taxon>Picea</taxon>
    </lineage>
</organism>
<dbReference type="OMA" id="MFREKDR"/>
<dbReference type="PANTHER" id="PTHR33565:SF20">
    <property type="entry name" value="DORMANCY-ASSOCIATED PROTEIN HOMOLOG 4"/>
    <property type="match status" value="1"/>
</dbReference>
<accession>A9NSQ1</accession>
<dbReference type="AlphaFoldDB" id="A9NSQ1"/>
<evidence type="ECO:0000256" key="2">
    <source>
        <dbReference type="SAM" id="MobiDB-lite"/>
    </source>
</evidence>
<proteinExistence type="evidence at transcript level"/>
<evidence type="ECO:0000313" key="3">
    <source>
        <dbReference type="EMBL" id="ABK23662.1"/>
    </source>
</evidence>
<dbReference type="Pfam" id="PF05564">
    <property type="entry name" value="Auxin_repressed"/>
    <property type="match status" value="1"/>
</dbReference>
<dbReference type="InterPro" id="IPR008406">
    <property type="entry name" value="DRM/ARP"/>
</dbReference>
<sequence>MGLLDKLWDDSLAGPCPDSGLAKLRKITITNSSMPPASTLVAEEALGRLRKCRVSAECQRSNDEARHVTQIITIIKPPGYLRSVSLDIPSSPAGSSPPISPCSPTPRERENPWRRNKHEKVSERSPRAEPRSPTVYDWSVFHSNAYFMSKNVRVSRLCIFV</sequence>
<comment type="similarity">
    <text evidence="1">Belongs to the DRM1/ARP family.</text>
</comment>
<feature type="compositionally biased region" description="Basic and acidic residues" evidence="2">
    <location>
        <begin position="106"/>
        <end position="130"/>
    </location>
</feature>
<evidence type="ECO:0000256" key="1">
    <source>
        <dbReference type="ARBA" id="ARBA00010502"/>
    </source>
</evidence>
<name>A9NSQ1_PICSI</name>
<reference evidence="3" key="1">
    <citation type="journal article" date="2008" name="BMC Genomics">
        <title>A conifer genomics resource of 200,000 spruce (Picea spp.) ESTs and 6,464 high-quality, sequence-finished full-length cDNAs for Sitka spruce (Picea sitchensis).</title>
        <authorList>
            <person name="Ralph S.G."/>
            <person name="Chun H.J."/>
            <person name="Kolosova N."/>
            <person name="Cooper D."/>
            <person name="Oddy C."/>
            <person name="Ritland C.E."/>
            <person name="Kirkpatrick R."/>
            <person name="Moore R."/>
            <person name="Barber S."/>
            <person name="Holt R.A."/>
            <person name="Jones S.J."/>
            <person name="Marra M.A."/>
            <person name="Douglas C.J."/>
            <person name="Ritland K."/>
            <person name="Bohlmann J."/>
        </authorList>
    </citation>
    <scope>NUCLEOTIDE SEQUENCE</scope>
    <source>
        <tissue evidence="3">Green portion of the leader tissue</tissue>
    </source>
</reference>
<evidence type="ECO:0008006" key="4">
    <source>
        <dbReference type="Google" id="ProtNLM"/>
    </source>
</evidence>